<protein>
    <submittedName>
        <fullName evidence="1">Uncharacterized protein</fullName>
    </submittedName>
</protein>
<name>A0A8S5SHM5_9CAUD</name>
<dbReference type="EMBL" id="BK032595">
    <property type="protein sequence ID" value="DAF50424.1"/>
    <property type="molecule type" value="Genomic_DNA"/>
</dbReference>
<evidence type="ECO:0000313" key="1">
    <source>
        <dbReference type="EMBL" id="DAF50424.1"/>
    </source>
</evidence>
<accession>A0A8S5SHM5</accession>
<reference evidence="1" key="1">
    <citation type="journal article" date="2021" name="Proc. Natl. Acad. Sci. U.S.A.">
        <title>A Catalog of Tens of Thousands of Viruses from Human Metagenomes Reveals Hidden Associations with Chronic Diseases.</title>
        <authorList>
            <person name="Tisza M.J."/>
            <person name="Buck C.B."/>
        </authorList>
    </citation>
    <scope>NUCLEOTIDE SEQUENCE</scope>
    <source>
        <strain evidence="1">CtBCr48</strain>
    </source>
</reference>
<organism evidence="1">
    <name type="scientific">Siphoviridae sp. ctBCr48</name>
    <dbReference type="NCBI Taxonomy" id="2827802"/>
    <lineage>
        <taxon>Viruses</taxon>
        <taxon>Duplodnaviria</taxon>
        <taxon>Heunggongvirae</taxon>
        <taxon>Uroviricota</taxon>
        <taxon>Caudoviricetes</taxon>
    </lineage>
</organism>
<sequence length="190" mass="21449">MFNSLSQLPMGCYRILEYLALSPKAENLWKMLKYNDYNALNKDNLSFTEKMNLVWKTGKQEQYGVFFTNQIDDGIAEAKCLLKIYTYMIQPENLYTSSILYSFDWLYGMEMALVDFNGIPVSRADLFVNIILDTLNGVTIGGVGKMVMDENLSRYIGGQSVIGNSKTFTGAVLRLATLMGDTGTEQSCER</sequence>
<proteinExistence type="predicted"/>